<dbReference type="Proteomes" id="UP001234916">
    <property type="component" value="Chromosome"/>
</dbReference>
<name>A0AA49FLI1_9PROT</name>
<sequence>MAIIDGFSDKPGKDRWQETITFLEPPAGQHIPYVDARSAMALLFKHQGVPAEDANAKADAEWLGLKEQLDSTQRVVFYDYLEMNPDEHIPVPVLLLHLRQENLVSDHVADFLDRAVATVVSTPMFTGPDNWDSPWSIASLPDEPPAKAMIEFVPGPPWVEDDDYGARFDTWRDSMRVVADRLEKVLGEPVYYFKVLDCDTDEDNVHRFLVLHWLCTCWPESAYVKFLMSASGATDVDDFKAALINPENYTQPFKMNDAFIGIEPKTCRLEYVPPIAHKTVGIVFSTPAARAWAESLLLQKINCDVLIIAPPDLVPDDWVKAWTRHCRNWTIQYLRDGILKEPLEVLAQIDELCVIADQKCPKRIFDLAIPDSIEELLWLAMDLRLDAKYFFVDGTQLSNPESTLVKRNVPQRVTANRNRREAFTRRLNEIRLSCELCSSGLWNEKGQMLAYDLLDLPFVLVRRIAAWQHDFDETENPPATGDDAWWERHEQEEISIATELQTAMGESPVIKLYRKDGWLSIADISQTEGEKQ</sequence>
<dbReference type="EMBL" id="CP107246">
    <property type="protein sequence ID" value="WIM05884.1"/>
    <property type="molecule type" value="Genomic_DNA"/>
</dbReference>
<reference evidence="1" key="1">
    <citation type="journal article" date="2023" name="Nat. Microbiol.">
        <title>Enrichment and characterization of a nitric oxide-reducing microbial community in a continuous bioreactor.</title>
        <authorList>
            <person name="Garrido-Amador P."/>
            <person name="Stortenbeker N."/>
            <person name="Wessels H.J.C.T."/>
            <person name="Speth D.R."/>
            <person name="Garcia-Heredia I."/>
            <person name="Kartal B."/>
        </authorList>
    </citation>
    <scope>NUCLEOTIDE SEQUENCE</scope>
    <source>
        <strain evidence="1">MAG1</strain>
    </source>
</reference>
<proteinExistence type="predicted"/>
<dbReference type="KEGG" id="npv:OHM77_00920"/>
<gene>
    <name evidence="1" type="ORF">OHM77_00920</name>
</gene>
<organism evidence="1">
    <name type="scientific">Candidatus Nitricoxidivorans perseverans</name>
    <dbReference type="NCBI Taxonomy" id="2975601"/>
    <lineage>
        <taxon>Bacteria</taxon>
        <taxon>Pseudomonadati</taxon>
        <taxon>Pseudomonadota</taxon>
        <taxon>Betaproteobacteria</taxon>
        <taxon>Nitrosomonadales</taxon>
        <taxon>Sterolibacteriaceae</taxon>
        <taxon>Candidatus Nitricoxidivorans</taxon>
    </lineage>
</organism>
<dbReference type="AlphaFoldDB" id="A0AA49FLI1"/>
<protein>
    <submittedName>
        <fullName evidence="1">Uncharacterized protein</fullName>
    </submittedName>
</protein>
<accession>A0AA49FLI1</accession>
<evidence type="ECO:0000313" key="1">
    <source>
        <dbReference type="EMBL" id="WIM05884.1"/>
    </source>
</evidence>